<comment type="subcellular location">
    <subcellularLocation>
        <location evidence="1">Cytoplasm</location>
    </subcellularLocation>
</comment>
<dbReference type="Proteomes" id="UP000886804">
    <property type="component" value="Unassembled WGS sequence"/>
</dbReference>
<dbReference type="SUPFAM" id="SSF55594">
    <property type="entry name" value="HPr-like"/>
    <property type="match status" value="1"/>
</dbReference>
<dbReference type="InterPro" id="IPR035895">
    <property type="entry name" value="HPr-like_sf"/>
</dbReference>
<evidence type="ECO:0000313" key="5">
    <source>
        <dbReference type="EMBL" id="HJB08282.1"/>
    </source>
</evidence>
<dbReference type="InterPro" id="IPR000032">
    <property type="entry name" value="HPr-like"/>
</dbReference>
<evidence type="ECO:0000256" key="3">
    <source>
        <dbReference type="ARBA" id="ARBA00022683"/>
    </source>
</evidence>
<reference evidence="5" key="2">
    <citation type="submission" date="2021-04" db="EMBL/GenBank/DDBJ databases">
        <authorList>
            <person name="Gilroy R."/>
        </authorList>
    </citation>
    <scope>NUCLEOTIDE SEQUENCE</scope>
    <source>
        <strain evidence="5">CHK188-4685</strain>
    </source>
</reference>
<dbReference type="PANTHER" id="PTHR33705:SF2">
    <property type="entry name" value="PHOSPHOCARRIER PROTEIN NPR"/>
    <property type="match status" value="1"/>
</dbReference>
<name>A0A9D2L943_9FIRM</name>
<evidence type="ECO:0000256" key="1">
    <source>
        <dbReference type="ARBA" id="ARBA00004496"/>
    </source>
</evidence>
<protein>
    <submittedName>
        <fullName evidence="5">HPr family phosphocarrier protein</fullName>
    </submittedName>
</protein>
<dbReference type="AlphaFoldDB" id="A0A9D2L943"/>
<feature type="domain" description="HPr" evidence="4">
    <location>
        <begin position="1"/>
        <end position="86"/>
    </location>
</feature>
<accession>A0A9D2L943</accession>
<dbReference type="Gene3D" id="3.30.1340.10">
    <property type="entry name" value="HPr-like"/>
    <property type="match status" value="1"/>
</dbReference>
<dbReference type="GO" id="GO:0005737">
    <property type="term" value="C:cytoplasm"/>
    <property type="evidence" value="ECO:0007669"/>
    <property type="project" value="UniProtKB-SubCell"/>
</dbReference>
<proteinExistence type="predicted"/>
<reference evidence="5" key="1">
    <citation type="journal article" date="2021" name="PeerJ">
        <title>Extensive microbial diversity within the chicken gut microbiome revealed by metagenomics and culture.</title>
        <authorList>
            <person name="Gilroy R."/>
            <person name="Ravi A."/>
            <person name="Getino M."/>
            <person name="Pursley I."/>
            <person name="Horton D.L."/>
            <person name="Alikhan N.F."/>
            <person name="Baker D."/>
            <person name="Gharbi K."/>
            <person name="Hall N."/>
            <person name="Watson M."/>
            <person name="Adriaenssens E.M."/>
            <person name="Foster-Nyarko E."/>
            <person name="Jarju S."/>
            <person name="Secka A."/>
            <person name="Antonio M."/>
            <person name="Oren A."/>
            <person name="Chaudhuri R.R."/>
            <person name="La Ragione R."/>
            <person name="Hildebrand F."/>
            <person name="Pallen M.J."/>
        </authorList>
    </citation>
    <scope>NUCLEOTIDE SEQUENCE</scope>
    <source>
        <strain evidence="5">CHK188-4685</strain>
    </source>
</reference>
<gene>
    <name evidence="5" type="ORF">H9716_10555</name>
</gene>
<evidence type="ECO:0000313" key="6">
    <source>
        <dbReference type="Proteomes" id="UP000886804"/>
    </source>
</evidence>
<dbReference type="EMBL" id="DWYS01000124">
    <property type="protein sequence ID" value="HJB08282.1"/>
    <property type="molecule type" value="Genomic_DNA"/>
</dbReference>
<sequence length="86" mass="9372">MTSFRYVISVKDGLHARNAMELSRAAGTYKCDITLRTENGQKANCKNVMSLLGLKAVQGMTVVLEASGEDEEAAVGYLKGFIRMVL</sequence>
<keyword evidence="3" id="KW-0598">Phosphotransferase system</keyword>
<evidence type="ECO:0000259" key="4">
    <source>
        <dbReference type="PROSITE" id="PS51350"/>
    </source>
</evidence>
<dbReference type="InterPro" id="IPR050399">
    <property type="entry name" value="HPr"/>
</dbReference>
<evidence type="ECO:0000256" key="2">
    <source>
        <dbReference type="ARBA" id="ARBA00022490"/>
    </source>
</evidence>
<dbReference type="NCBIfam" id="TIGR01003">
    <property type="entry name" value="PTS_HPr_family"/>
    <property type="match status" value="1"/>
</dbReference>
<dbReference type="PANTHER" id="PTHR33705">
    <property type="entry name" value="PHOSPHOCARRIER PROTEIN HPR"/>
    <property type="match status" value="1"/>
</dbReference>
<dbReference type="PRINTS" id="PR00107">
    <property type="entry name" value="PHOSPHOCPHPR"/>
</dbReference>
<dbReference type="PROSITE" id="PS51350">
    <property type="entry name" value="PTS_HPR_DOM"/>
    <property type="match status" value="1"/>
</dbReference>
<comment type="caution">
    <text evidence="5">The sequence shown here is derived from an EMBL/GenBank/DDBJ whole genome shotgun (WGS) entry which is preliminary data.</text>
</comment>
<organism evidence="5 6">
    <name type="scientific">Candidatus Enterocloster faecavium</name>
    <dbReference type="NCBI Taxonomy" id="2838560"/>
    <lineage>
        <taxon>Bacteria</taxon>
        <taxon>Bacillati</taxon>
        <taxon>Bacillota</taxon>
        <taxon>Clostridia</taxon>
        <taxon>Lachnospirales</taxon>
        <taxon>Lachnospiraceae</taxon>
        <taxon>Enterocloster</taxon>
    </lineage>
</organism>
<keyword evidence="2" id="KW-0963">Cytoplasm</keyword>
<dbReference type="GO" id="GO:0009401">
    <property type="term" value="P:phosphoenolpyruvate-dependent sugar phosphotransferase system"/>
    <property type="evidence" value="ECO:0007669"/>
    <property type="project" value="UniProtKB-KW"/>
</dbReference>
<dbReference type="Pfam" id="PF00381">
    <property type="entry name" value="PTS-HPr"/>
    <property type="match status" value="1"/>
</dbReference>